<dbReference type="Proteomes" id="UP001595752">
    <property type="component" value="Unassembled WGS sequence"/>
</dbReference>
<gene>
    <name evidence="1" type="ORF">ACFOU2_14440</name>
</gene>
<comment type="caution">
    <text evidence="1">The sequence shown here is derived from an EMBL/GenBank/DDBJ whole genome shotgun (WGS) entry which is preliminary data.</text>
</comment>
<evidence type="ECO:0000313" key="2">
    <source>
        <dbReference type="Proteomes" id="UP001595752"/>
    </source>
</evidence>
<reference evidence="2" key="1">
    <citation type="journal article" date="2019" name="Int. J. Syst. Evol. Microbiol.">
        <title>The Global Catalogue of Microorganisms (GCM) 10K type strain sequencing project: providing services to taxonomists for standard genome sequencing and annotation.</title>
        <authorList>
            <consortium name="The Broad Institute Genomics Platform"/>
            <consortium name="The Broad Institute Genome Sequencing Center for Infectious Disease"/>
            <person name="Wu L."/>
            <person name="Ma J."/>
        </authorList>
    </citation>
    <scope>NUCLEOTIDE SEQUENCE [LARGE SCALE GENOMIC DNA]</scope>
    <source>
        <strain evidence="2">CCUG 61889</strain>
    </source>
</reference>
<dbReference type="RefSeq" id="WP_377916230.1">
    <property type="nucleotide sequence ID" value="NZ_JBHRZT010000052.1"/>
</dbReference>
<sequence>MMERTILFTPPDEKKYSLFQRLLNFYGMDGKIEPTFIVYVCYKVLTGESTK</sequence>
<keyword evidence="2" id="KW-1185">Reference proteome</keyword>
<accession>A0ABV8B5P7</accession>
<protein>
    <submittedName>
        <fullName evidence="1">Uncharacterized protein</fullName>
    </submittedName>
</protein>
<evidence type="ECO:0000313" key="1">
    <source>
        <dbReference type="EMBL" id="MFC3884626.1"/>
    </source>
</evidence>
<organism evidence="1 2">
    <name type="scientific">Bacillus songklensis</name>
    <dbReference type="NCBI Taxonomy" id="1069116"/>
    <lineage>
        <taxon>Bacteria</taxon>
        <taxon>Bacillati</taxon>
        <taxon>Bacillota</taxon>
        <taxon>Bacilli</taxon>
        <taxon>Bacillales</taxon>
        <taxon>Bacillaceae</taxon>
        <taxon>Bacillus</taxon>
    </lineage>
</organism>
<dbReference type="EMBL" id="JBHRZT010000052">
    <property type="protein sequence ID" value="MFC3884626.1"/>
    <property type="molecule type" value="Genomic_DNA"/>
</dbReference>
<proteinExistence type="predicted"/>
<name>A0ABV8B5P7_9BACI</name>